<evidence type="ECO:0000313" key="2">
    <source>
        <dbReference type="EMBL" id="EEE51915.1"/>
    </source>
</evidence>
<reference evidence="2" key="2">
    <citation type="submission" date="2008-12" db="EMBL/GenBank/DDBJ databases">
        <title>Improved gene annotation of the rice (Oryza sativa) genomes.</title>
        <authorList>
            <person name="Wang J."/>
            <person name="Li R."/>
            <person name="Fan W."/>
            <person name="Huang Q."/>
            <person name="Zhang J."/>
            <person name="Zhou Y."/>
            <person name="Hu Y."/>
            <person name="Zi S."/>
            <person name="Li J."/>
            <person name="Ni P."/>
            <person name="Zheng H."/>
            <person name="Zhang Y."/>
            <person name="Zhao M."/>
            <person name="Hao Q."/>
            <person name="McDermott J."/>
            <person name="Samudrala R."/>
            <person name="Kristiansen K."/>
            <person name="Wong G.K.-S."/>
        </authorList>
    </citation>
    <scope>NUCLEOTIDE SEQUENCE</scope>
</reference>
<evidence type="ECO:0000256" key="1">
    <source>
        <dbReference type="SAM" id="MobiDB-lite"/>
    </source>
</evidence>
<gene>
    <name evidence="2" type="ORF">OsJ_33519</name>
</gene>
<accession>B9GA59</accession>
<sequence length="126" mass="12785">MKKAIASIASSTFVASSGSGSHRRPPPTSTRQLARTGDPPRCHLPTALPQPAVDHSSRASMPAATADAAPAPPQPRSSGGDIGSSYGGARSGDGGAGSAAMRRRRVAFPALRATPSRRDGHAHRGL</sequence>
<feature type="compositionally biased region" description="Low complexity" evidence="1">
    <location>
        <begin position="59"/>
        <end position="69"/>
    </location>
</feature>
<dbReference type="Proteomes" id="UP000007752">
    <property type="component" value="Chromosome 11"/>
</dbReference>
<protein>
    <submittedName>
        <fullName evidence="2">Uncharacterized protein</fullName>
    </submittedName>
</protein>
<organism evidence="2">
    <name type="scientific">Oryza sativa subsp. japonica</name>
    <name type="common">Rice</name>
    <dbReference type="NCBI Taxonomy" id="39947"/>
    <lineage>
        <taxon>Eukaryota</taxon>
        <taxon>Viridiplantae</taxon>
        <taxon>Streptophyta</taxon>
        <taxon>Embryophyta</taxon>
        <taxon>Tracheophyta</taxon>
        <taxon>Spermatophyta</taxon>
        <taxon>Magnoliopsida</taxon>
        <taxon>Liliopsida</taxon>
        <taxon>Poales</taxon>
        <taxon>Poaceae</taxon>
        <taxon>BOP clade</taxon>
        <taxon>Oryzoideae</taxon>
        <taxon>Oryzeae</taxon>
        <taxon>Oryzinae</taxon>
        <taxon>Oryza</taxon>
        <taxon>Oryza sativa</taxon>
    </lineage>
</organism>
<feature type="compositionally biased region" description="Gly residues" evidence="1">
    <location>
        <begin position="80"/>
        <end position="97"/>
    </location>
</feature>
<reference evidence="2" key="1">
    <citation type="journal article" date="2005" name="PLoS Biol.">
        <title>The genomes of Oryza sativa: a history of duplications.</title>
        <authorList>
            <person name="Yu J."/>
            <person name="Wang J."/>
            <person name="Lin W."/>
            <person name="Li S."/>
            <person name="Li H."/>
            <person name="Zhou J."/>
            <person name="Ni P."/>
            <person name="Dong W."/>
            <person name="Hu S."/>
            <person name="Zeng C."/>
            <person name="Zhang J."/>
            <person name="Zhang Y."/>
            <person name="Li R."/>
            <person name="Xu Z."/>
            <person name="Li S."/>
            <person name="Li X."/>
            <person name="Zheng H."/>
            <person name="Cong L."/>
            <person name="Lin L."/>
            <person name="Yin J."/>
            <person name="Geng J."/>
            <person name="Li G."/>
            <person name="Shi J."/>
            <person name="Liu J."/>
            <person name="Lv H."/>
            <person name="Li J."/>
            <person name="Wang J."/>
            <person name="Deng Y."/>
            <person name="Ran L."/>
            <person name="Shi X."/>
            <person name="Wang X."/>
            <person name="Wu Q."/>
            <person name="Li C."/>
            <person name="Ren X."/>
            <person name="Wang J."/>
            <person name="Wang X."/>
            <person name="Li D."/>
            <person name="Liu D."/>
            <person name="Zhang X."/>
            <person name="Ji Z."/>
            <person name="Zhao W."/>
            <person name="Sun Y."/>
            <person name="Zhang Z."/>
            <person name="Bao J."/>
            <person name="Han Y."/>
            <person name="Dong L."/>
            <person name="Ji J."/>
            <person name="Chen P."/>
            <person name="Wu S."/>
            <person name="Liu J."/>
            <person name="Xiao Y."/>
            <person name="Bu D."/>
            <person name="Tan J."/>
            <person name="Yang L."/>
            <person name="Ye C."/>
            <person name="Zhang J."/>
            <person name="Xu J."/>
            <person name="Zhou Y."/>
            <person name="Yu Y."/>
            <person name="Zhang B."/>
            <person name="Zhuang S."/>
            <person name="Wei H."/>
            <person name="Liu B."/>
            <person name="Lei M."/>
            <person name="Yu H."/>
            <person name="Li Y."/>
            <person name="Xu H."/>
            <person name="Wei S."/>
            <person name="He X."/>
            <person name="Fang L."/>
            <person name="Zhang Z."/>
            <person name="Zhang Y."/>
            <person name="Huang X."/>
            <person name="Su Z."/>
            <person name="Tong W."/>
            <person name="Li J."/>
            <person name="Tong Z."/>
            <person name="Li S."/>
            <person name="Ye J."/>
            <person name="Wang L."/>
            <person name="Fang L."/>
            <person name="Lei T."/>
            <person name="Chen C."/>
            <person name="Chen H."/>
            <person name="Xu Z."/>
            <person name="Li H."/>
            <person name="Huang H."/>
            <person name="Zhang F."/>
            <person name="Xu H."/>
            <person name="Li N."/>
            <person name="Zhao C."/>
            <person name="Li S."/>
            <person name="Dong L."/>
            <person name="Huang Y."/>
            <person name="Li L."/>
            <person name="Xi Y."/>
            <person name="Qi Q."/>
            <person name="Li W."/>
            <person name="Zhang B."/>
            <person name="Hu W."/>
            <person name="Zhang Y."/>
            <person name="Tian X."/>
            <person name="Jiao Y."/>
            <person name="Liang X."/>
            <person name="Jin J."/>
            <person name="Gao L."/>
            <person name="Zheng W."/>
            <person name="Hao B."/>
            <person name="Liu S."/>
            <person name="Wang W."/>
            <person name="Yuan L."/>
            <person name="Cao M."/>
            <person name="McDermott J."/>
            <person name="Samudrala R."/>
            <person name="Wang J."/>
            <person name="Wong G.K."/>
            <person name="Yang H."/>
        </authorList>
    </citation>
    <scope>NUCLEOTIDE SEQUENCE [LARGE SCALE GENOMIC DNA]</scope>
</reference>
<name>B9GA59_ORYSJ</name>
<feature type="region of interest" description="Disordered" evidence="1">
    <location>
        <begin position="1"/>
        <end position="126"/>
    </location>
</feature>
<dbReference type="AlphaFoldDB" id="B9GA59"/>
<feature type="compositionally biased region" description="Low complexity" evidence="1">
    <location>
        <begin position="1"/>
        <end position="20"/>
    </location>
</feature>
<proteinExistence type="predicted"/>
<dbReference type="EMBL" id="CM000148">
    <property type="protein sequence ID" value="EEE51915.1"/>
    <property type="molecule type" value="Genomic_DNA"/>
</dbReference>